<name>A0A517X3L2_9PLAN</name>
<dbReference type="InterPro" id="IPR021994">
    <property type="entry name" value="DUF3592"/>
</dbReference>
<feature type="domain" description="DUF3592" evidence="2">
    <location>
        <begin position="52"/>
        <end position="139"/>
    </location>
</feature>
<dbReference type="Pfam" id="PF12158">
    <property type="entry name" value="DUF3592"/>
    <property type="match status" value="1"/>
</dbReference>
<proteinExistence type="predicted"/>
<sequence>MRGRIFNHSRKKGRFIFLSLGIIFMGTGYFIAYHIGLPLIKEAKASTGWPTTTGVIQNSKVKVHRSNDSNSSTYSAEVVYRYQVEQNEFQSETVWFGGDISTSNRSMAQETVKKYPAKKQVTVYYNPNEPATAVLEPGVFTMTYFYYIFGWLFLGVGILSTGIPLFRTLFRIIVGNR</sequence>
<keyword evidence="1" id="KW-0812">Transmembrane</keyword>
<evidence type="ECO:0000313" key="3">
    <source>
        <dbReference type="EMBL" id="QDU12079.1"/>
    </source>
</evidence>
<protein>
    <recommendedName>
        <fullName evidence="2">DUF3592 domain-containing protein</fullName>
    </recommendedName>
</protein>
<keyword evidence="4" id="KW-1185">Reference proteome</keyword>
<keyword evidence="1" id="KW-0472">Membrane</keyword>
<evidence type="ECO:0000259" key="2">
    <source>
        <dbReference type="Pfam" id="PF12158"/>
    </source>
</evidence>
<dbReference type="OrthoDB" id="290449at2"/>
<dbReference type="AlphaFoldDB" id="A0A517X3L2"/>
<gene>
    <name evidence="3" type="ORF">V202x_55040</name>
</gene>
<dbReference type="RefSeq" id="WP_145180010.1">
    <property type="nucleotide sequence ID" value="NZ_CP037422.1"/>
</dbReference>
<evidence type="ECO:0000256" key="1">
    <source>
        <dbReference type="SAM" id="Phobius"/>
    </source>
</evidence>
<accession>A0A517X3L2</accession>
<keyword evidence="1" id="KW-1133">Transmembrane helix</keyword>
<organism evidence="3 4">
    <name type="scientific">Gimesia aquarii</name>
    <dbReference type="NCBI Taxonomy" id="2527964"/>
    <lineage>
        <taxon>Bacteria</taxon>
        <taxon>Pseudomonadati</taxon>
        <taxon>Planctomycetota</taxon>
        <taxon>Planctomycetia</taxon>
        <taxon>Planctomycetales</taxon>
        <taxon>Planctomycetaceae</taxon>
        <taxon>Gimesia</taxon>
    </lineage>
</organism>
<dbReference type="EMBL" id="CP037422">
    <property type="protein sequence ID" value="QDU12079.1"/>
    <property type="molecule type" value="Genomic_DNA"/>
</dbReference>
<feature type="transmembrane region" description="Helical" evidence="1">
    <location>
        <begin position="15"/>
        <end position="35"/>
    </location>
</feature>
<evidence type="ECO:0000313" key="4">
    <source>
        <dbReference type="Proteomes" id="UP000318384"/>
    </source>
</evidence>
<reference evidence="3 4" key="1">
    <citation type="submission" date="2019-03" db="EMBL/GenBank/DDBJ databases">
        <title>Deep-cultivation of Planctomycetes and their phenomic and genomic characterization uncovers novel biology.</title>
        <authorList>
            <person name="Wiegand S."/>
            <person name="Jogler M."/>
            <person name="Boedeker C."/>
            <person name="Pinto D."/>
            <person name="Vollmers J."/>
            <person name="Rivas-Marin E."/>
            <person name="Kohn T."/>
            <person name="Peeters S.H."/>
            <person name="Heuer A."/>
            <person name="Rast P."/>
            <person name="Oberbeckmann S."/>
            <person name="Bunk B."/>
            <person name="Jeske O."/>
            <person name="Meyerdierks A."/>
            <person name="Storesund J.E."/>
            <person name="Kallscheuer N."/>
            <person name="Luecker S."/>
            <person name="Lage O.M."/>
            <person name="Pohl T."/>
            <person name="Merkel B.J."/>
            <person name="Hornburger P."/>
            <person name="Mueller R.-W."/>
            <person name="Bruemmer F."/>
            <person name="Labrenz M."/>
            <person name="Spormann A.M."/>
            <person name="Op den Camp H."/>
            <person name="Overmann J."/>
            <person name="Amann R."/>
            <person name="Jetten M.S.M."/>
            <person name="Mascher T."/>
            <person name="Medema M.H."/>
            <person name="Devos D.P."/>
            <person name="Kaster A.-K."/>
            <person name="Ovreas L."/>
            <person name="Rohde M."/>
            <person name="Galperin M.Y."/>
            <person name="Jogler C."/>
        </authorList>
    </citation>
    <scope>NUCLEOTIDE SEQUENCE [LARGE SCALE GENOMIC DNA]</scope>
    <source>
        <strain evidence="3 4">V202</strain>
    </source>
</reference>
<feature type="transmembrane region" description="Helical" evidence="1">
    <location>
        <begin position="144"/>
        <end position="170"/>
    </location>
</feature>
<dbReference type="Proteomes" id="UP000318384">
    <property type="component" value="Chromosome"/>
</dbReference>